<accession>A0ABX7G9W9</accession>
<dbReference type="RefSeq" id="WP_203418109.1">
    <property type="nucleotide sequence ID" value="NZ_CP069352.1"/>
</dbReference>
<organism evidence="1 2">
    <name type="scientific">Pseudomonas granadensis</name>
    <dbReference type="NCBI Taxonomy" id="1421430"/>
    <lineage>
        <taxon>Bacteria</taxon>
        <taxon>Pseudomonadati</taxon>
        <taxon>Pseudomonadota</taxon>
        <taxon>Gammaproteobacteria</taxon>
        <taxon>Pseudomonadales</taxon>
        <taxon>Pseudomonadaceae</taxon>
        <taxon>Pseudomonas</taxon>
    </lineage>
</organism>
<evidence type="ECO:0000313" key="1">
    <source>
        <dbReference type="EMBL" id="QRK81969.1"/>
    </source>
</evidence>
<proteinExistence type="predicted"/>
<dbReference type="EMBL" id="CP069352">
    <property type="protein sequence ID" value="QRK81969.1"/>
    <property type="molecule type" value="Genomic_DNA"/>
</dbReference>
<name>A0ABX7G9W9_9PSED</name>
<evidence type="ECO:0000313" key="2">
    <source>
        <dbReference type="Proteomes" id="UP000663686"/>
    </source>
</evidence>
<reference evidence="1 2" key="1">
    <citation type="submission" date="2021-02" db="EMBL/GenBank/DDBJ databases">
        <authorList>
            <person name="Cea Torrescassana E."/>
        </authorList>
    </citation>
    <scope>NUCLEOTIDE SEQUENCE [LARGE SCALE GENOMIC DNA]</scope>
    <source>
        <strain evidence="1 2">CT364</strain>
    </source>
</reference>
<gene>
    <name evidence="1" type="ORF">JN757_15460</name>
</gene>
<protein>
    <recommendedName>
        <fullName evidence="3">Zinc-ribbon domain-containing protein</fullName>
    </recommendedName>
</protein>
<dbReference type="Proteomes" id="UP000663686">
    <property type="component" value="Chromosome"/>
</dbReference>
<evidence type="ECO:0008006" key="3">
    <source>
        <dbReference type="Google" id="ProtNLM"/>
    </source>
</evidence>
<keyword evidence="2" id="KW-1185">Reference proteome</keyword>
<dbReference type="Gene3D" id="3.40.960.10">
    <property type="entry name" value="VSR Endonuclease"/>
    <property type="match status" value="1"/>
</dbReference>
<reference evidence="1 2" key="2">
    <citation type="submission" date="2021-03" db="EMBL/GenBank/DDBJ databases">
        <title>P. granadensis CT364 genome publication.</title>
        <authorList>
            <person name="Stach J."/>
            <person name="Montero-Calasanz Md.C."/>
        </authorList>
    </citation>
    <scope>NUCLEOTIDE SEQUENCE [LARGE SCALE GENOMIC DNA]</scope>
    <source>
        <strain evidence="1 2">CT364</strain>
    </source>
</reference>
<sequence>MPLRLISRRKVISRIKDTEAFIAKSKAKFGQQFHYVETLWHSASTPVVLHCLRHNPPEKVEINPDHHLRKKGGCRQCKADSARARHGKTREVLIAEAKARHGEAFDYGKLVYVNAKTEVLIYCLKHCIEFWQLPEVHLKGGGCPACKSAKLKKSNAELYDQRSVKYEEFLTRANLTHNGYYRYEPESYVGFGKNVRIICPKHGVFSQRAERHASGSKCKKCEADNLKITEPVLRSRIEQKFGSILSVRFGAWSGFKTIVQAFCCRHRHSWSLTASALLSGGGCRHCVNELKNQPALAALVSSLPPELHYLETSRNPDFLRFSIDATRKHRAQYRYEENLFISFSRPCQVICHTHGAFKLKPEEHLGGTGCHICAYQDQFIRSARQRFADRFDYGQTNFSHASGQEKVSILCVEHGVRGSISAALHLRGTSFCGVCKSNSRVLTTEQNRRANQNALLQNFREEAFAAHSGKYEYPNLEEELVTRVSKITAYCKQHDFTFTPSAAAHVQTGNRAPSGCQRCKGDISRLRYRKPYIEVQAKLAEHGFSLLTPEHDYKSQGESMLVRCNEGHEVNVVPQKIFSGRSCPNCSPFVGEAITRSILEEGFGFSLQKLRFKQKDHPHLIQPHASLELDGYNAQYKIAFEYQGAWHSQKARHRTEASYQRQLQRDEQKAVMCRELEITLIVINEFMYPFQAADVRKKIMEGIEKVGLRKQCVVPEHLLLLSHIPMLNLNGQKKLLALAEEHNLSVKETAWYGKWHTYSWQCKICDNDFKAPYIVREAAKWKCCPRCARNHPEVKERRRHTMKAKGSEYLEALRERARVIGLNLVDTEWKTAAQHVTYRFKCIHTKVEVKPRNYNSILLGYSGCDCDEHRRPRV</sequence>